<dbReference type="EnsemblPlants" id="KRH64110">
    <property type="protein sequence ID" value="KRH64110"/>
    <property type="gene ID" value="GLYMA_04G216800"/>
</dbReference>
<feature type="compositionally biased region" description="Polar residues" evidence="1">
    <location>
        <begin position="62"/>
        <end position="82"/>
    </location>
</feature>
<evidence type="ECO:0000313" key="3">
    <source>
        <dbReference type="EnsemblPlants" id="KRH64110"/>
    </source>
</evidence>
<reference evidence="3" key="2">
    <citation type="submission" date="2018-02" db="UniProtKB">
        <authorList>
            <consortium name="EnsemblPlants"/>
        </authorList>
    </citation>
    <scope>IDENTIFICATION</scope>
    <source>
        <strain evidence="3">Williams 82</strain>
    </source>
</reference>
<evidence type="ECO:0000256" key="1">
    <source>
        <dbReference type="SAM" id="MobiDB-lite"/>
    </source>
</evidence>
<evidence type="ECO:0000313" key="2">
    <source>
        <dbReference type="EMBL" id="KRH64110.1"/>
    </source>
</evidence>
<dbReference type="STRING" id="3847.A0A0R0KB36"/>
<dbReference type="EMBL" id="CM000837">
    <property type="protein sequence ID" value="KRH64110.1"/>
    <property type="molecule type" value="Genomic_DNA"/>
</dbReference>
<sequence>MHAFLLFFEKSYNSLYNLISSASEKYILNDIVQSVQFNSHGSSVSSQSGIGLRVQSTSLGGISSASLQQPPNPVHSPSSQQPLMPDVGNSKIEEQ</sequence>
<name>A0A0R0KB36_SOYBN</name>
<gene>
    <name evidence="2" type="ORF">GLYMA_04G216800</name>
</gene>
<proteinExistence type="predicted"/>
<keyword evidence="4" id="KW-1185">Reference proteome</keyword>
<dbReference type="Gramene" id="KRH64110">
    <property type="protein sequence ID" value="KRH64110"/>
    <property type="gene ID" value="GLYMA_04G216800"/>
</dbReference>
<reference evidence="2" key="3">
    <citation type="submission" date="2018-07" db="EMBL/GenBank/DDBJ databases">
        <title>WGS assembly of Glycine max.</title>
        <authorList>
            <person name="Schmutz J."/>
            <person name="Cannon S."/>
            <person name="Schlueter J."/>
            <person name="Ma J."/>
            <person name="Mitros T."/>
            <person name="Nelson W."/>
            <person name="Hyten D."/>
            <person name="Song Q."/>
            <person name="Thelen J."/>
            <person name="Cheng J."/>
            <person name="Xu D."/>
            <person name="Hellsten U."/>
            <person name="May G."/>
            <person name="Yu Y."/>
            <person name="Sakurai T."/>
            <person name="Umezawa T."/>
            <person name="Bhattacharyya M."/>
            <person name="Sandhu D."/>
            <person name="Valliyodan B."/>
            <person name="Lindquist E."/>
            <person name="Peto M."/>
            <person name="Grant D."/>
            <person name="Shu S."/>
            <person name="Goodstein D."/>
            <person name="Barry K."/>
            <person name="Futrell-Griggs M."/>
            <person name="Abernathy B."/>
            <person name="Du J."/>
            <person name="Tian Z."/>
            <person name="Zhu L."/>
            <person name="Gill N."/>
            <person name="Joshi T."/>
            <person name="Libault M."/>
            <person name="Sethuraman A."/>
            <person name="Zhang X."/>
            <person name="Shinozaki K."/>
            <person name="Nguyen H."/>
            <person name="Wing R."/>
            <person name="Cregan P."/>
            <person name="Specht J."/>
            <person name="Grimwood J."/>
            <person name="Rokhsar D."/>
            <person name="Stacey G."/>
            <person name="Shoemaker R."/>
            <person name="Jackson S."/>
        </authorList>
    </citation>
    <scope>NUCLEOTIDE SEQUENCE</scope>
    <source>
        <tissue evidence="2">Callus</tissue>
    </source>
</reference>
<reference evidence="2 3" key="1">
    <citation type="journal article" date="2010" name="Nature">
        <title>Genome sequence of the palaeopolyploid soybean.</title>
        <authorList>
            <person name="Schmutz J."/>
            <person name="Cannon S.B."/>
            <person name="Schlueter J."/>
            <person name="Ma J."/>
            <person name="Mitros T."/>
            <person name="Nelson W."/>
            <person name="Hyten D.L."/>
            <person name="Song Q."/>
            <person name="Thelen J.J."/>
            <person name="Cheng J."/>
            <person name="Xu D."/>
            <person name="Hellsten U."/>
            <person name="May G.D."/>
            <person name="Yu Y."/>
            <person name="Sakurai T."/>
            <person name="Umezawa T."/>
            <person name="Bhattacharyya M.K."/>
            <person name="Sandhu D."/>
            <person name="Valliyodan B."/>
            <person name="Lindquist E."/>
            <person name="Peto M."/>
            <person name="Grant D."/>
            <person name="Shu S."/>
            <person name="Goodstein D."/>
            <person name="Barry K."/>
            <person name="Futrell-Griggs M."/>
            <person name="Abernathy B."/>
            <person name="Du J."/>
            <person name="Tian Z."/>
            <person name="Zhu L."/>
            <person name="Gill N."/>
            <person name="Joshi T."/>
            <person name="Libault M."/>
            <person name="Sethuraman A."/>
            <person name="Zhang X.-C."/>
            <person name="Shinozaki K."/>
            <person name="Nguyen H.T."/>
            <person name="Wing R.A."/>
            <person name="Cregan P."/>
            <person name="Specht J."/>
            <person name="Grimwood J."/>
            <person name="Rokhsar D."/>
            <person name="Stacey G."/>
            <person name="Shoemaker R.C."/>
            <person name="Jackson S.A."/>
        </authorList>
    </citation>
    <scope>NUCLEOTIDE SEQUENCE</scope>
    <source>
        <strain evidence="3">cv. Williams 82</strain>
        <tissue evidence="2">Callus</tissue>
    </source>
</reference>
<dbReference type="Proteomes" id="UP000008827">
    <property type="component" value="Chromosome 4"/>
</dbReference>
<organism evidence="2">
    <name type="scientific">Glycine max</name>
    <name type="common">Soybean</name>
    <name type="synonym">Glycine hispida</name>
    <dbReference type="NCBI Taxonomy" id="3847"/>
    <lineage>
        <taxon>Eukaryota</taxon>
        <taxon>Viridiplantae</taxon>
        <taxon>Streptophyta</taxon>
        <taxon>Embryophyta</taxon>
        <taxon>Tracheophyta</taxon>
        <taxon>Spermatophyta</taxon>
        <taxon>Magnoliopsida</taxon>
        <taxon>eudicotyledons</taxon>
        <taxon>Gunneridae</taxon>
        <taxon>Pentapetalae</taxon>
        <taxon>rosids</taxon>
        <taxon>fabids</taxon>
        <taxon>Fabales</taxon>
        <taxon>Fabaceae</taxon>
        <taxon>Papilionoideae</taxon>
        <taxon>50 kb inversion clade</taxon>
        <taxon>NPAAA clade</taxon>
        <taxon>indigoferoid/millettioid clade</taxon>
        <taxon>Phaseoleae</taxon>
        <taxon>Glycine</taxon>
        <taxon>Glycine subgen. Soja</taxon>
    </lineage>
</organism>
<dbReference type="SMR" id="A0A0R0KB36"/>
<accession>A0A0R0KB36</accession>
<dbReference type="InParanoid" id="A0A0R0KB36"/>
<dbReference type="AlphaFoldDB" id="A0A0R0KB36"/>
<evidence type="ECO:0000313" key="4">
    <source>
        <dbReference type="Proteomes" id="UP000008827"/>
    </source>
</evidence>
<feature type="region of interest" description="Disordered" evidence="1">
    <location>
        <begin position="62"/>
        <end position="95"/>
    </location>
</feature>
<protein>
    <submittedName>
        <fullName evidence="2 3">Uncharacterized protein</fullName>
    </submittedName>
</protein>